<dbReference type="SUPFAM" id="SSF52047">
    <property type="entry name" value="RNI-like"/>
    <property type="match status" value="1"/>
</dbReference>
<dbReference type="RefSeq" id="WP_394835969.1">
    <property type="nucleotide sequence ID" value="NZ_CP089929.1"/>
</dbReference>
<dbReference type="Gene3D" id="3.40.1580.10">
    <property type="entry name" value="SMI1/KNR4-like"/>
    <property type="match status" value="1"/>
</dbReference>
<dbReference type="Gene3D" id="3.80.10.10">
    <property type="entry name" value="Ribonuclease Inhibitor"/>
    <property type="match status" value="1"/>
</dbReference>
<feature type="domain" description="Knr4/Smi1-like" evidence="1">
    <location>
        <begin position="493"/>
        <end position="637"/>
    </location>
</feature>
<dbReference type="InterPro" id="IPR018958">
    <property type="entry name" value="Knr4/Smi1-like_dom"/>
</dbReference>
<gene>
    <name evidence="2" type="ORF">LVJ94_03565</name>
</gene>
<evidence type="ECO:0000313" key="2">
    <source>
        <dbReference type="EMBL" id="WXB06323.1"/>
    </source>
</evidence>
<keyword evidence="3" id="KW-1185">Reference proteome</keyword>
<reference evidence="2" key="1">
    <citation type="submission" date="2021-12" db="EMBL/GenBank/DDBJ databases">
        <title>Discovery of the Pendulisporaceae a myxobacterial family with distinct sporulation behavior and unique specialized metabolism.</title>
        <authorList>
            <person name="Garcia R."/>
            <person name="Popoff A."/>
            <person name="Bader C.D."/>
            <person name="Loehr J."/>
            <person name="Walesch S."/>
            <person name="Walt C."/>
            <person name="Boldt J."/>
            <person name="Bunk B."/>
            <person name="Haeckl F.J.F.P.J."/>
            <person name="Gunesch A.P."/>
            <person name="Birkelbach J."/>
            <person name="Nuebel U."/>
            <person name="Pietschmann T."/>
            <person name="Bach T."/>
            <person name="Mueller R."/>
        </authorList>
    </citation>
    <scope>NUCLEOTIDE SEQUENCE</scope>
    <source>
        <strain evidence="2">MSr11367</strain>
    </source>
</reference>
<dbReference type="Proteomes" id="UP001374803">
    <property type="component" value="Chromosome"/>
</dbReference>
<name>A0ABZ2L5V6_9BACT</name>
<dbReference type="EMBL" id="CP089983">
    <property type="protein sequence ID" value="WXB06323.1"/>
    <property type="molecule type" value="Genomic_DNA"/>
</dbReference>
<dbReference type="InterPro" id="IPR032675">
    <property type="entry name" value="LRR_dom_sf"/>
</dbReference>
<organism evidence="2 3">
    <name type="scientific">Pendulispora rubella</name>
    <dbReference type="NCBI Taxonomy" id="2741070"/>
    <lineage>
        <taxon>Bacteria</taxon>
        <taxon>Pseudomonadati</taxon>
        <taxon>Myxococcota</taxon>
        <taxon>Myxococcia</taxon>
        <taxon>Myxococcales</taxon>
        <taxon>Sorangiineae</taxon>
        <taxon>Pendulisporaceae</taxon>
        <taxon>Pendulispora</taxon>
    </lineage>
</organism>
<dbReference type="SUPFAM" id="SSF160631">
    <property type="entry name" value="SMI1/KNR4-like"/>
    <property type="match status" value="1"/>
</dbReference>
<evidence type="ECO:0000313" key="3">
    <source>
        <dbReference type="Proteomes" id="UP001374803"/>
    </source>
</evidence>
<protein>
    <submittedName>
        <fullName evidence="2">SMI1/KNR4 family protein</fullName>
    </submittedName>
</protein>
<dbReference type="SMART" id="SM00860">
    <property type="entry name" value="SMI1_KNR4"/>
    <property type="match status" value="1"/>
</dbReference>
<dbReference type="InterPro" id="IPR037883">
    <property type="entry name" value="Knr4/Smi1-like_sf"/>
</dbReference>
<accession>A0ABZ2L5V6</accession>
<evidence type="ECO:0000259" key="1">
    <source>
        <dbReference type="SMART" id="SM00860"/>
    </source>
</evidence>
<dbReference type="Pfam" id="PF09346">
    <property type="entry name" value="SMI1_KNR4"/>
    <property type="match status" value="1"/>
</dbReference>
<sequence length="648" mass="71643">MTALSHLEIRLIDNFDDEAAWAMYAGELAARGDVRAKLIAGSGDAEAIFQANAADWLNVPNFDPADRDPGLYFEWKYGFVLRVVVDLRPHVLKWPPLREMFRAFLDGAAAHLLRRVEFRRLEQNTEGDDYVEQLAARGRPSLRELVLRNVCALHPLDLPSLRELSVHSESLSATAMRHLSQSHMPELERLRMTFGNSDALPPKQRPTAENVAAALGNLGHLRELTLHQLSFGDELLARIPETAAATHLEVLDLSSVELTPRGAGALGANASGLPRLRALALDSPTLSAIPASAFGALETKVTISRPSSERVARYTIALAAEHVAARTKGNGGATQESVRAALRIQQWAHFQFSDELADAGTWNTAAGLEILLWSLGMANLDESIDRLPMERSPQSFIRAAQLRDRAELEALHRQTADDVWTGWCAFENVSRLRERLRALGWILGAAKTWDAVPVHVGRHKLPAAEAASSKLSTRVQRAWNKLKKRFRHRLPEGVSEASVDAAEREIGFRLPADLRTSFLLHGAGSYPLYEGIGANGGAKLLSLREALSCWRLYDDAIDKKKPPKEFGPPDSSLRTMHRASWRRAWLPVTDDPNDSDFHAVDLEPAADGSKGQVFFWSHELGGPECVMNPSFVDWLEWATTAEAFDPGD</sequence>
<proteinExistence type="predicted"/>